<evidence type="ECO:0000256" key="2">
    <source>
        <dbReference type="ARBA" id="ARBA00022692"/>
    </source>
</evidence>
<feature type="domain" description="Major facilitator superfamily (MFS) profile" evidence="6">
    <location>
        <begin position="1"/>
        <end position="363"/>
    </location>
</feature>
<keyword evidence="3 5" id="KW-1133">Transmembrane helix</keyword>
<dbReference type="GO" id="GO:0022857">
    <property type="term" value="F:transmembrane transporter activity"/>
    <property type="evidence" value="ECO:0007669"/>
    <property type="project" value="InterPro"/>
</dbReference>
<name>E4X1B4_OIKDI</name>
<evidence type="ECO:0000313" key="7">
    <source>
        <dbReference type="EMBL" id="CBY23594.1"/>
    </source>
</evidence>
<dbReference type="InterPro" id="IPR036259">
    <property type="entry name" value="MFS_trans_sf"/>
</dbReference>
<feature type="transmembrane region" description="Helical" evidence="5">
    <location>
        <begin position="142"/>
        <end position="165"/>
    </location>
</feature>
<evidence type="ECO:0000256" key="5">
    <source>
        <dbReference type="SAM" id="Phobius"/>
    </source>
</evidence>
<dbReference type="PANTHER" id="PTHR11662:SF399">
    <property type="entry name" value="FI19708P1-RELATED"/>
    <property type="match status" value="1"/>
</dbReference>
<comment type="subcellular location">
    <subcellularLocation>
        <location evidence="1">Membrane</location>
        <topology evidence="1">Multi-pass membrane protein</topology>
    </subcellularLocation>
</comment>
<dbReference type="Gene3D" id="1.20.1250.20">
    <property type="entry name" value="MFS general substrate transporter like domains"/>
    <property type="match status" value="2"/>
</dbReference>
<organism evidence="7">
    <name type="scientific">Oikopleura dioica</name>
    <name type="common">Tunicate</name>
    <dbReference type="NCBI Taxonomy" id="34765"/>
    <lineage>
        <taxon>Eukaryota</taxon>
        <taxon>Metazoa</taxon>
        <taxon>Chordata</taxon>
        <taxon>Tunicata</taxon>
        <taxon>Appendicularia</taxon>
        <taxon>Copelata</taxon>
        <taxon>Oikopleuridae</taxon>
        <taxon>Oikopleura</taxon>
    </lineage>
</organism>
<feature type="transmembrane region" description="Helical" evidence="5">
    <location>
        <begin position="204"/>
        <end position="229"/>
    </location>
</feature>
<dbReference type="InterPro" id="IPR020846">
    <property type="entry name" value="MFS_dom"/>
</dbReference>
<dbReference type="Proteomes" id="UP000001307">
    <property type="component" value="Unassembled WGS sequence"/>
</dbReference>
<dbReference type="InterPro" id="IPR011701">
    <property type="entry name" value="MFS"/>
</dbReference>
<dbReference type="GO" id="GO:0006820">
    <property type="term" value="P:monoatomic anion transport"/>
    <property type="evidence" value="ECO:0007669"/>
    <property type="project" value="TreeGrafter"/>
</dbReference>
<protein>
    <recommendedName>
        <fullName evidence="6">Major facilitator superfamily (MFS) profile domain-containing protein</fullName>
    </recommendedName>
</protein>
<dbReference type="PANTHER" id="PTHR11662">
    <property type="entry name" value="SOLUTE CARRIER FAMILY 17"/>
    <property type="match status" value="1"/>
</dbReference>
<keyword evidence="4 5" id="KW-0472">Membrane</keyword>
<accession>E4X1B4</accession>
<dbReference type="InParanoid" id="E4X1B4"/>
<dbReference type="OrthoDB" id="2985014at2759"/>
<evidence type="ECO:0000256" key="4">
    <source>
        <dbReference type="ARBA" id="ARBA00023136"/>
    </source>
</evidence>
<reference evidence="7" key="1">
    <citation type="journal article" date="2010" name="Science">
        <title>Plasticity of animal genome architecture unmasked by rapid evolution of a pelagic tunicate.</title>
        <authorList>
            <person name="Denoeud F."/>
            <person name="Henriet S."/>
            <person name="Mungpakdee S."/>
            <person name="Aury J.M."/>
            <person name="Da Silva C."/>
            <person name="Brinkmann H."/>
            <person name="Mikhaleva J."/>
            <person name="Olsen L.C."/>
            <person name="Jubin C."/>
            <person name="Canestro C."/>
            <person name="Bouquet J.M."/>
            <person name="Danks G."/>
            <person name="Poulain J."/>
            <person name="Campsteijn C."/>
            <person name="Adamski M."/>
            <person name="Cross I."/>
            <person name="Yadetie F."/>
            <person name="Muffato M."/>
            <person name="Louis A."/>
            <person name="Butcher S."/>
            <person name="Tsagkogeorga G."/>
            <person name="Konrad A."/>
            <person name="Singh S."/>
            <person name="Jensen M.F."/>
            <person name="Cong E.H."/>
            <person name="Eikeseth-Otteraa H."/>
            <person name="Noel B."/>
            <person name="Anthouard V."/>
            <person name="Porcel B.M."/>
            <person name="Kachouri-Lafond R."/>
            <person name="Nishino A."/>
            <person name="Ugolini M."/>
            <person name="Chourrout P."/>
            <person name="Nishida H."/>
            <person name="Aasland R."/>
            <person name="Huzurbazar S."/>
            <person name="Westhof E."/>
            <person name="Delsuc F."/>
            <person name="Lehrach H."/>
            <person name="Reinhardt R."/>
            <person name="Weissenbach J."/>
            <person name="Roy S.W."/>
            <person name="Artiguenave F."/>
            <person name="Postlethwait J.H."/>
            <person name="Manak J.R."/>
            <person name="Thompson E.M."/>
            <person name="Jaillon O."/>
            <person name="Du Pasquier L."/>
            <person name="Boudinot P."/>
            <person name="Liberles D.A."/>
            <person name="Volff J.N."/>
            <person name="Philippe H."/>
            <person name="Lenhard B."/>
            <person name="Roest Crollius H."/>
            <person name="Wincker P."/>
            <person name="Chourrout D."/>
        </authorList>
    </citation>
    <scope>NUCLEOTIDE SEQUENCE [LARGE SCALE GENOMIC DNA]</scope>
</reference>
<dbReference type="InterPro" id="IPR050382">
    <property type="entry name" value="MFS_Na/Anion_cotransporter"/>
</dbReference>
<proteinExistence type="predicted"/>
<evidence type="ECO:0000313" key="8">
    <source>
        <dbReference type="Proteomes" id="UP000001307"/>
    </source>
</evidence>
<dbReference type="GO" id="GO:0016020">
    <property type="term" value="C:membrane"/>
    <property type="evidence" value="ECO:0007669"/>
    <property type="project" value="UniProtKB-SubCell"/>
</dbReference>
<dbReference type="SUPFAM" id="SSF103473">
    <property type="entry name" value="MFS general substrate transporter"/>
    <property type="match status" value="1"/>
</dbReference>
<evidence type="ECO:0000256" key="3">
    <source>
        <dbReference type="ARBA" id="ARBA00022989"/>
    </source>
</evidence>
<sequence>MNSTIYDTAKTEENEGQTQIELTANETNLLVSAFNFGLVLTHLAGPWLAIRIGFKRVLLFSTLATGILTLCIPVLLETSVTAAIISRVLAGALTGPAVPVLRASLSGWAPSNEISKMVSLQIIGCPAGIVSAQFFGGLLSKYSWHLVFYLSGLLCIIWALVWQLFVFPSPEEDPRCTEDERKYIISRRNASCDSRIQRYIPWSIILTSIPVWVLTFAQLCTNWIIFLILAKFPVYLSNTFGLDVFTVGLIGTVLALVLIASGFFGFVSDIISKNKSETFSRKAISTTSSCGIALSLILLSRNPCMLVVNIALSIVLAFSVGIGSFLALEPNSMDLAPDHAGIIQGLVNTVGNCAGFGRDKNKK</sequence>
<gene>
    <name evidence="7" type="ORF">GSOID_T00016046001</name>
</gene>
<evidence type="ECO:0000259" key="6">
    <source>
        <dbReference type="PROSITE" id="PS50850"/>
    </source>
</evidence>
<dbReference type="PROSITE" id="PS50850">
    <property type="entry name" value="MFS"/>
    <property type="match status" value="1"/>
</dbReference>
<feature type="transmembrane region" description="Helical" evidence="5">
    <location>
        <begin position="249"/>
        <end position="271"/>
    </location>
</feature>
<evidence type="ECO:0000256" key="1">
    <source>
        <dbReference type="ARBA" id="ARBA00004141"/>
    </source>
</evidence>
<dbReference type="Pfam" id="PF07690">
    <property type="entry name" value="MFS_1"/>
    <property type="match status" value="1"/>
</dbReference>
<keyword evidence="8" id="KW-1185">Reference proteome</keyword>
<keyword evidence="2 5" id="KW-0812">Transmembrane</keyword>
<feature type="transmembrane region" description="Helical" evidence="5">
    <location>
        <begin position="82"/>
        <end position="105"/>
    </location>
</feature>
<feature type="transmembrane region" description="Helical" evidence="5">
    <location>
        <begin position="117"/>
        <end position="136"/>
    </location>
</feature>
<feature type="transmembrane region" description="Helical" evidence="5">
    <location>
        <begin position="29"/>
        <end position="50"/>
    </location>
</feature>
<dbReference type="EMBL" id="FN653021">
    <property type="protein sequence ID" value="CBY23594.1"/>
    <property type="molecule type" value="Genomic_DNA"/>
</dbReference>
<feature type="transmembrane region" description="Helical" evidence="5">
    <location>
        <begin position="57"/>
        <end position="76"/>
    </location>
</feature>
<feature type="transmembrane region" description="Helical" evidence="5">
    <location>
        <begin position="306"/>
        <end position="328"/>
    </location>
</feature>
<dbReference type="AlphaFoldDB" id="E4X1B4"/>